<dbReference type="InterPro" id="IPR014914">
    <property type="entry name" value="RES_dom"/>
</dbReference>
<dbReference type="KEGG" id="tpro:Ga0080559_TMP159"/>
<evidence type="ECO:0000313" key="3">
    <source>
        <dbReference type="Proteomes" id="UP000186559"/>
    </source>
</evidence>
<dbReference type="SMART" id="SM00953">
    <property type="entry name" value="RES"/>
    <property type="match status" value="1"/>
</dbReference>
<keyword evidence="3" id="KW-1185">Reference proteome</keyword>
<evidence type="ECO:0000313" key="2">
    <source>
        <dbReference type="EMBL" id="APX26135.1"/>
    </source>
</evidence>
<dbReference type="EMBL" id="CP014801">
    <property type="protein sequence ID" value="APX26135.1"/>
    <property type="molecule type" value="Genomic_DNA"/>
</dbReference>
<keyword evidence="2" id="KW-0614">Plasmid</keyword>
<dbReference type="Proteomes" id="UP000186559">
    <property type="component" value="Plasmid pTPRO5"/>
</dbReference>
<proteinExistence type="predicted"/>
<dbReference type="AlphaFoldDB" id="A0A1U7DDL0"/>
<evidence type="ECO:0000259" key="1">
    <source>
        <dbReference type="SMART" id="SM00953"/>
    </source>
</evidence>
<gene>
    <name evidence="2" type="ORF">Ga0080559_TMP159</name>
</gene>
<geneLocation type="plasmid" evidence="3">
    <name>ptpro5</name>
</geneLocation>
<reference evidence="2 3" key="1">
    <citation type="submission" date="2016-03" db="EMBL/GenBank/DDBJ databases">
        <title>Deep-sea bacteria in the southern Pacific.</title>
        <authorList>
            <person name="Tang K."/>
        </authorList>
    </citation>
    <scope>NUCLEOTIDE SEQUENCE [LARGE SCALE GENOMIC DNA]</scope>
    <source>
        <strain evidence="2 3">JLT2016</strain>
        <plasmid evidence="3">Plasmid ptpro5</plasmid>
    </source>
</reference>
<name>A0A1U7DDL0_9RHOB</name>
<accession>A0A1U7DDL0</accession>
<protein>
    <submittedName>
        <fullName evidence="2">RES domain-containing protein</fullName>
    </submittedName>
</protein>
<organism evidence="2 3">
    <name type="scientific">Salipiger profundus</name>
    <dbReference type="NCBI Taxonomy" id="1229727"/>
    <lineage>
        <taxon>Bacteria</taxon>
        <taxon>Pseudomonadati</taxon>
        <taxon>Pseudomonadota</taxon>
        <taxon>Alphaproteobacteria</taxon>
        <taxon>Rhodobacterales</taxon>
        <taxon>Roseobacteraceae</taxon>
        <taxon>Salipiger</taxon>
    </lineage>
</organism>
<sequence length="157" mass="17306">MAPFVHVTPDHQGRFHDGTFGAFYGADDFETALFETVHHTQLFCAATDEAPGWIADKRELIGKLDAVLVDVRKGFDDLLNPEDYTSSQAFAREQRAHGAHGIVYPSVRNPGGTCFATFYPDVVSTPVQGRHINYHWDGAKVDMFKDLGDGSVYAISA</sequence>
<feature type="domain" description="RES" evidence="1">
    <location>
        <begin position="3"/>
        <end position="129"/>
    </location>
</feature>
<dbReference type="Pfam" id="PF08808">
    <property type="entry name" value="RES"/>
    <property type="match status" value="1"/>
</dbReference>